<organism evidence="1 2">
    <name type="scientific">Purpureocillium lilacinum</name>
    <name type="common">Paecilomyces lilacinus</name>
    <dbReference type="NCBI Taxonomy" id="33203"/>
    <lineage>
        <taxon>Eukaryota</taxon>
        <taxon>Fungi</taxon>
        <taxon>Dikarya</taxon>
        <taxon>Ascomycota</taxon>
        <taxon>Pezizomycotina</taxon>
        <taxon>Sordariomycetes</taxon>
        <taxon>Hypocreomycetidae</taxon>
        <taxon>Hypocreales</taxon>
        <taxon>Ophiocordycipitaceae</taxon>
        <taxon>Purpureocillium</taxon>
    </lineage>
</organism>
<evidence type="ECO:0000313" key="1">
    <source>
        <dbReference type="EMBL" id="KAL3964606.1"/>
    </source>
</evidence>
<comment type="caution">
    <text evidence="1">The sequence shown here is derived from an EMBL/GenBank/DDBJ whole genome shotgun (WGS) entry which is preliminary data.</text>
</comment>
<protein>
    <submittedName>
        <fullName evidence="1">Uncharacterized protein</fullName>
    </submittedName>
</protein>
<accession>A0ACC4E7H9</accession>
<name>A0ACC4E7H9_PURLI</name>
<keyword evidence="2" id="KW-1185">Reference proteome</keyword>
<dbReference type="Proteomes" id="UP001638806">
    <property type="component" value="Unassembled WGS sequence"/>
</dbReference>
<sequence length="675" mass="72372">MPSQPSKTSPQPGRPAASRAPSFPQHSPGAVADRDALKPPKRAHTFHNGAPAGPSDGPDAFETSETDPEDNVEVTRASVELDDLPIELITLTDSFIESLGAKVHPTPPNIDKLSQLFQDFYTTASSHIATHVSALAYRQSREASPAAPANTMSAAASRLRSKATSLGSKDKPKSSEELCEGIYDRIYRHSSTQDEAQDDKLRSKTAALALVGIGPVDLGIEIIDQAPQAADVAEDERDGIRGALHQARVDMTRMSESRYPLGKLNHLKAAHKSIVDTLARFHPSASADEIMPMLIYTLITLPPENLHIISDLHFIQSFRWETKLTGEAAYCLTNLEAAISFLETVDLATLRADEHPSGPPRLQTNPAPRRQRLSLLPPTSTTGDAAPENATATKPAPSPSGLKATNVLRNRRLSDLVNTPAQAFGAASDAVFTTADQGLKTISNSLGESYSFLLGKLRERQQGPKESIAVPRTLDDARKLVSTPPPEEEDNASGASSAIGAEDAERLKRPSAREDRVLNMIGGRRDASVESSRSASSSKKVLFSEEPKATTPSLLSSGQSPAVLEQVRNLGSTFNPMARLSSIGGFRGFGRSAPTTPAASKDVGKTADGGDLASAFPDIAAALPPKQVPKIAPPNKRFMELQSPGELRLGEVLDLLRDYRRLANALKNMDAFEEK</sequence>
<proteinExistence type="predicted"/>
<reference evidence="1" key="1">
    <citation type="submission" date="2024-12" db="EMBL/GenBank/DDBJ databases">
        <title>Comparative genomics and development of molecular markers within Purpureocillium lilacinum and among Purpureocillium species.</title>
        <authorList>
            <person name="Yeh Z.-Y."/>
            <person name="Ni N.-T."/>
            <person name="Lo P.-H."/>
            <person name="Mushyakhwo K."/>
            <person name="Lin C.-F."/>
            <person name="Nai Y.-S."/>
        </authorList>
    </citation>
    <scope>NUCLEOTIDE SEQUENCE</scope>
    <source>
        <strain evidence="1">NCHU-NPUST-175</strain>
    </source>
</reference>
<gene>
    <name evidence="1" type="ORF">ACCO45_001610</name>
</gene>
<dbReference type="EMBL" id="JBGNUJ010000002">
    <property type="protein sequence ID" value="KAL3964606.1"/>
    <property type="molecule type" value="Genomic_DNA"/>
</dbReference>
<evidence type="ECO:0000313" key="2">
    <source>
        <dbReference type="Proteomes" id="UP001638806"/>
    </source>
</evidence>